<dbReference type="Pfam" id="PF02458">
    <property type="entry name" value="Transferase"/>
    <property type="match status" value="1"/>
</dbReference>
<accession>A0A4S4D5X5</accession>
<evidence type="ECO:0000256" key="1">
    <source>
        <dbReference type="ARBA" id="ARBA00009861"/>
    </source>
</evidence>
<reference evidence="4 5" key="1">
    <citation type="journal article" date="2018" name="Proc. Natl. Acad. Sci. U.S.A.">
        <title>Draft genome sequence of Camellia sinensis var. sinensis provides insights into the evolution of the tea genome and tea quality.</title>
        <authorList>
            <person name="Wei C."/>
            <person name="Yang H."/>
            <person name="Wang S."/>
            <person name="Zhao J."/>
            <person name="Liu C."/>
            <person name="Gao L."/>
            <person name="Xia E."/>
            <person name="Lu Y."/>
            <person name="Tai Y."/>
            <person name="She G."/>
            <person name="Sun J."/>
            <person name="Cao H."/>
            <person name="Tong W."/>
            <person name="Gao Q."/>
            <person name="Li Y."/>
            <person name="Deng W."/>
            <person name="Jiang X."/>
            <person name="Wang W."/>
            <person name="Chen Q."/>
            <person name="Zhang S."/>
            <person name="Li H."/>
            <person name="Wu J."/>
            <person name="Wang P."/>
            <person name="Li P."/>
            <person name="Shi C."/>
            <person name="Zheng F."/>
            <person name="Jian J."/>
            <person name="Huang B."/>
            <person name="Shan D."/>
            <person name="Shi M."/>
            <person name="Fang C."/>
            <person name="Yue Y."/>
            <person name="Li F."/>
            <person name="Li D."/>
            <person name="Wei S."/>
            <person name="Han B."/>
            <person name="Jiang C."/>
            <person name="Yin Y."/>
            <person name="Xia T."/>
            <person name="Zhang Z."/>
            <person name="Bennetzen J.L."/>
            <person name="Zhao S."/>
            <person name="Wan X."/>
        </authorList>
    </citation>
    <scope>NUCLEOTIDE SEQUENCE [LARGE SCALE GENOMIC DNA]</scope>
    <source>
        <strain evidence="5">cv. Shuchazao</strain>
        <tissue evidence="4">Leaf</tissue>
    </source>
</reference>
<dbReference type="GO" id="GO:0016746">
    <property type="term" value="F:acyltransferase activity"/>
    <property type="evidence" value="ECO:0007669"/>
    <property type="project" value="UniProtKB-KW"/>
</dbReference>
<keyword evidence="5" id="KW-1185">Reference proteome</keyword>
<evidence type="ECO:0000256" key="3">
    <source>
        <dbReference type="ARBA" id="ARBA00023315"/>
    </source>
</evidence>
<dbReference type="AlphaFoldDB" id="A0A4S4D5X5"/>
<dbReference type="PANTHER" id="PTHR31623">
    <property type="entry name" value="F21J9.9"/>
    <property type="match status" value="1"/>
</dbReference>
<evidence type="ECO:0000313" key="5">
    <source>
        <dbReference type="Proteomes" id="UP000306102"/>
    </source>
</evidence>
<protein>
    <submittedName>
        <fullName evidence="4">Uncharacterized protein</fullName>
    </submittedName>
</protein>
<dbReference type="PANTHER" id="PTHR31623:SF33">
    <property type="entry name" value="STEMMADENINE O-ACETYLTRANSFERASE-LIKE"/>
    <property type="match status" value="1"/>
</dbReference>
<gene>
    <name evidence="4" type="ORF">TEA_009513</name>
</gene>
<keyword evidence="2" id="KW-0808">Transferase</keyword>
<evidence type="ECO:0000313" key="4">
    <source>
        <dbReference type="EMBL" id="THF97784.1"/>
    </source>
</evidence>
<organism evidence="4 5">
    <name type="scientific">Camellia sinensis var. sinensis</name>
    <name type="common">China tea</name>
    <dbReference type="NCBI Taxonomy" id="542762"/>
    <lineage>
        <taxon>Eukaryota</taxon>
        <taxon>Viridiplantae</taxon>
        <taxon>Streptophyta</taxon>
        <taxon>Embryophyta</taxon>
        <taxon>Tracheophyta</taxon>
        <taxon>Spermatophyta</taxon>
        <taxon>Magnoliopsida</taxon>
        <taxon>eudicotyledons</taxon>
        <taxon>Gunneridae</taxon>
        <taxon>Pentapetalae</taxon>
        <taxon>asterids</taxon>
        <taxon>Ericales</taxon>
        <taxon>Theaceae</taxon>
        <taxon>Camellia</taxon>
    </lineage>
</organism>
<dbReference type="Proteomes" id="UP000306102">
    <property type="component" value="Unassembled WGS sequence"/>
</dbReference>
<sequence>MSMIEVEIISRETIKPSSPTPPHLRTYKLSLLDQFAPPNHAPITLFYPMLDNDNNDRVGVRVCVISQLLKKSLSQVLTRYYPLAGRIKDALTIDCNDDGVFYAEARVKCNLSDFLTQPHCPSIGQLLPREPIWSPNGPTSGFHVIMFQVNIFDCGGFAIGAFFSHLATDGTAMSNFFKSWAAIARGSFESVPCPSYIAPLLFLQNESVTQELTLMAMLSRFVRKGNCVTKRFTFDASALATLKAKASTSRVQAVSSLFWKCFMAASKAKTGAYKPSFMTQAVNMRKRALPPFPESCMGNFLWLAVAECKDETETELDRLVGHVKEAIAEVDAELVKELQGEEGFVNYCETVKGMSKTLGKEADCLAITSLVNFGLYEVDFGWGKPMWISPVGLEESRPVFLNIVILVETKSGDGIEAWAFLDEQVMDILQSDTELLSYATIDPSPLSRVLAKM</sequence>
<dbReference type="EMBL" id="SDRB02012430">
    <property type="protein sequence ID" value="THF97784.1"/>
    <property type="molecule type" value="Genomic_DNA"/>
</dbReference>
<dbReference type="Gene3D" id="3.30.559.10">
    <property type="entry name" value="Chloramphenicol acetyltransferase-like domain"/>
    <property type="match status" value="2"/>
</dbReference>
<name>A0A4S4D5X5_CAMSN</name>
<comment type="caution">
    <text evidence="4">The sequence shown here is derived from an EMBL/GenBank/DDBJ whole genome shotgun (WGS) entry which is preliminary data.</text>
</comment>
<evidence type="ECO:0000256" key="2">
    <source>
        <dbReference type="ARBA" id="ARBA00022679"/>
    </source>
</evidence>
<keyword evidence="3" id="KW-0012">Acyltransferase</keyword>
<proteinExistence type="inferred from homology"/>
<comment type="similarity">
    <text evidence="1">Belongs to the plant acyltransferase family.</text>
</comment>
<dbReference type="InterPro" id="IPR023213">
    <property type="entry name" value="CAT-like_dom_sf"/>
</dbReference>